<evidence type="ECO:0000256" key="1">
    <source>
        <dbReference type="SAM" id="MobiDB-lite"/>
    </source>
</evidence>
<proteinExistence type="predicted"/>
<feature type="compositionally biased region" description="Basic and acidic residues" evidence="1">
    <location>
        <begin position="21"/>
        <end position="41"/>
    </location>
</feature>
<dbReference type="EMBL" id="CAKOGP040002380">
    <property type="protein sequence ID" value="CAJ1968377.1"/>
    <property type="molecule type" value="Genomic_DNA"/>
</dbReference>
<gene>
    <name evidence="2" type="ORF">CYCCA115_LOCUS23209</name>
</gene>
<accession>A0AAD2GBF8</accession>
<name>A0AAD2GBF8_9STRA</name>
<protein>
    <submittedName>
        <fullName evidence="2">Uncharacterized protein</fullName>
    </submittedName>
</protein>
<evidence type="ECO:0000313" key="3">
    <source>
        <dbReference type="Proteomes" id="UP001295423"/>
    </source>
</evidence>
<feature type="region of interest" description="Disordered" evidence="1">
    <location>
        <begin position="1"/>
        <end position="45"/>
    </location>
</feature>
<organism evidence="2 3">
    <name type="scientific">Cylindrotheca closterium</name>
    <dbReference type="NCBI Taxonomy" id="2856"/>
    <lineage>
        <taxon>Eukaryota</taxon>
        <taxon>Sar</taxon>
        <taxon>Stramenopiles</taxon>
        <taxon>Ochrophyta</taxon>
        <taxon>Bacillariophyta</taxon>
        <taxon>Bacillariophyceae</taxon>
        <taxon>Bacillariophycidae</taxon>
        <taxon>Bacillariales</taxon>
        <taxon>Bacillariaceae</taxon>
        <taxon>Cylindrotheca</taxon>
    </lineage>
</organism>
<dbReference type="Proteomes" id="UP001295423">
    <property type="component" value="Unassembled WGS sequence"/>
</dbReference>
<sequence length="188" mass="21633">MKYQESQPSSKEPTSSSTAESQERKERQPQARNHPKYDGWCKGHHKSKNVDKIRILHRGEEIENCTSRPFRRMELGSSSRRDLPPRNPKKILLQRRCTEPLPMAARKACMQDLGYFEDGRKTVLLKRFLPLPTPPFDRVAASSDQSCSSMPLRMPVRKASMEEVRLGCSSRCSQAPQKPMNTTTTRWC</sequence>
<feature type="compositionally biased region" description="Low complexity" evidence="1">
    <location>
        <begin position="1"/>
        <end position="20"/>
    </location>
</feature>
<reference evidence="2" key="1">
    <citation type="submission" date="2023-08" db="EMBL/GenBank/DDBJ databases">
        <authorList>
            <person name="Audoor S."/>
            <person name="Bilcke G."/>
        </authorList>
    </citation>
    <scope>NUCLEOTIDE SEQUENCE</scope>
</reference>
<keyword evidence="3" id="KW-1185">Reference proteome</keyword>
<evidence type="ECO:0000313" key="2">
    <source>
        <dbReference type="EMBL" id="CAJ1968377.1"/>
    </source>
</evidence>
<dbReference type="AlphaFoldDB" id="A0AAD2GBF8"/>
<comment type="caution">
    <text evidence="2">The sequence shown here is derived from an EMBL/GenBank/DDBJ whole genome shotgun (WGS) entry which is preliminary data.</text>
</comment>